<dbReference type="Gene3D" id="3.30.950.30">
    <property type="entry name" value="Schlafen, AAA domain"/>
    <property type="match status" value="1"/>
</dbReference>
<dbReference type="Proteomes" id="UP000269265">
    <property type="component" value="Unassembled WGS sequence"/>
</dbReference>
<gene>
    <name evidence="1" type="ORF">EIP75_21770</name>
</gene>
<proteinExistence type="predicted"/>
<evidence type="ECO:0008006" key="3">
    <source>
        <dbReference type="Google" id="ProtNLM"/>
    </source>
</evidence>
<name>A0A3R8S4F9_9BURK</name>
<dbReference type="AlphaFoldDB" id="A0A3R8S4F9"/>
<evidence type="ECO:0000313" key="1">
    <source>
        <dbReference type="EMBL" id="RRS01102.1"/>
    </source>
</evidence>
<keyword evidence="2" id="KW-1185">Reference proteome</keyword>
<dbReference type="EMBL" id="RSED01000027">
    <property type="protein sequence ID" value="RRS01102.1"/>
    <property type="molecule type" value="Genomic_DNA"/>
</dbReference>
<dbReference type="RefSeq" id="WP_125245308.1">
    <property type="nucleotide sequence ID" value="NZ_RSED01000027.1"/>
</dbReference>
<dbReference type="OrthoDB" id="3078165at2"/>
<reference evidence="1 2" key="1">
    <citation type="submission" date="2018-12" db="EMBL/GenBank/DDBJ databases">
        <title>The whole draft genome of Aquabacterium sp. SJQ9.</title>
        <authorList>
            <person name="Sun L."/>
            <person name="Gao X."/>
            <person name="Chen W."/>
            <person name="Huang K."/>
        </authorList>
    </citation>
    <scope>NUCLEOTIDE SEQUENCE [LARGE SCALE GENOMIC DNA]</scope>
    <source>
        <strain evidence="1 2">SJQ9</strain>
    </source>
</reference>
<protein>
    <recommendedName>
        <fullName evidence="3">DNA-binding domain-containing protein</fullName>
    </recommendedName>
</protein>
<evidence type="ECO:0000313" key="2">
    <source>
        <dbReference type="Proteomes" id="UP000269265"/>
    </source>
</evidence>
<organism evidence="1 2">
    <name type="scientific">Aquabacterium soli</name>
    <dbReference type="NCBI Taxonomy" id="2493092"/>
    <lineage>
        <taxon>Bacteria</taxon>
        <taxon>Pseudomonadati</taxon>
        <taxon>Pseudomonadota</taxon>
        <taxon>Betaproteobacteria</taxon>
        <taxon>Burkholderiales</taxon>
        <taxon>Aquabacterium</taxon>
    </lineage>
</organism>
<accession>A0A3R8S4F9</accession>
<comment type="caution">
    <text evidence="1">The sequence shown here is derived from an EMBL/GenBank/DDBJ whole genome shotgun (WGS) entry which is preliminary data.</text>
</comment>
<sequence length="449" mass="50953">MLNKDINSRFEDWLISPRETLDFEVKRWLDMTDVECQGLVAKALIALENHGGGFLLFGYLENEEKVLIPDAKRPESLEPYLTDALNAILKKRAEPVFHVETTVQKHPETGEEFPLVRVAGRSKVPVRSDSATAQGALKQHVYYIRAPGPESRGPLNGSEWDALLRRSVQNQRDEILGLLRSMMPGTGELMPHQKTDEQDVLHQFAQTCTARWKELNATLPPEHPAKISLGYFSFAARILGTAKNKPVAEVMRRNESARKYTGWPTFVSMTSKETKPALVDGGLQAWLAHIVSPDVGHADFWRIEPEGNFFLLRGYQEDSNGDFGTTSQAGKGFEASLPVWRFGEFLLRVVELGEFMFEPDFEILVECTWTGLKGRSVFSHNMRRHIRSGFTTVADEATIHGRFSHQVARDLLPESVKSVIQPLFEHFDFMQAPDEFYTEELGEMKNNRF</sequence>
<dbReference type="InterPro" id="IPR038461">
    <property type="entry name" value="Schlafen_AlbA_2_dom_sf"/>
</dbReference>